<organism evidence="5 7">
    <name type="scientific">Plasmodiophora brassicae</name>
    <name type="common">Clubroot disease agent</name>
    <dbReference type="NCBI Taxonomy" id="37360"/>
    <lineage>
        <taxon>Eukaryota</taxon>
        <taxon>Sar</taxon>
        <taxon>Rhizaria</taxon>
        <taxon>Endomyxa</taxon>
        <taxon>Phytomyxea</taxon>
        <taxon>Plasmodiophorida</taxon>
        <taxon>Plasmodiophoridae</taxon>
        <taxon>Plasmodiophora</taxon>
    </lineage>
</organism>
<feature type="repeat" description="CHCR" evidence="3">
    <location>
        <begin position="502"/>
        <end position="660"/>
    </location>
</feature>
<sequence>MATTTDPVSGVIDHPLLCYQRAGDIVHGLLSNDIAVAISACDHFLVVGTQSGAAHIVSPAGALIRSTSQLHSAPVTSIAIDDAMQEIAVASSNGTIAILDTTHPDRPASRLRYSTRVTALAYRPSHTSLVRSLTIGDAAGNLVLHSASMFANKDVTLHKGEGAITAIAWSGSFLAWGNQCGFKVFDLCDNTRLAFIQQNAPADVACQPSLAWHAPDTLVTAWHNVIHILQVREGVGALLGRFVVDFAVAGCVPFTIDNDEGRDLLALLAVFGDGRCEIRIVDTGNQVRSADALSLPSARALAASAGQLYVLDASDVIVGRRCDEDDHVTYLLDQGRLGDAVYLAVSLGQAALRRHDVEELAVLYLTTLLNAGAYDDVLQQSARLLGGSIPVWERWIRFVASVNLVRVIVDGIPVGLDRDVYDLVLVQLCSTDHDKLLHLLQTWPADRYNASVVLDACPASLKQCRAILLERVGRHGDAIRLRLDLGDPSVFDLIGAHPDEVADLDLHALTRLDLSKAVSRLIASHVPPDVVVAQLEQDRLALHRYLHALFEFDRDAGARYHERQLSLYAEFQPDALLTFLAQSSHYKLEDALAVCQVRGLHRAQLYLLKRMGNNAAALMLLLDALDDVEGAVAFVEEMRSRRLRDQLLQHLLQNSTWVGRALIALRPGFIDPVKFIRAIPGDMQVDDIKRKFMALVAEYKVEVSIGEVANQAIKEDCVALLRDVRRLQSTAIVVDPSAPARCAECSCAIGYRASDIVVSCAAEIRHGQCSSRRAPNPKSDING</sequence>
<dbReference type="Proteomes" id="UP000290189">
    <property type="component" value="Unassembled WGS sequence"/>
</dbReference>
<dbReference type="GO" id="GO:0034058">
    <property type="term" value="P:endosomal vesicle fusion"/>
    <property type="evidence" value="ECO:0007669"/>
    <property type="project" value="TreeGrafter"/>
</dbReference>
<evidence type="ECO:0000313" key="5">
    <source>
        <dbReference type="EMBL" id="CEP02343.1"/>
    </source>
</evidence>
<dbReference type="GO" id="GO:0030897">
    <property type="term" value="C:HOPS complex"/>
    <property type="evidence" value="ECO:0007669"/>
    <property type="project" value="TreeGrafter"/>
</dbReference>
<dbReference type="GO" id="GO:0009267">
    <property type="term" value="P:cellular response to starvation"/>
    <property type="evidence" value="ECO:0007669"/>
    <property type="project" value="TreeGrafter"/>
</dbReference>
<evidence type="ECO:0000313" key="6">
    <source>
        <dbReference type="EMBL" id="SPQ93731.1"/>
    </source>
</evidence>
<dbReference type="EMBL" id="CDSF01000124">
    <property type="protein sequence ID" value="CEP02343.1"/>
    <property type="molecule type" value="Genomic_DNA"/>
</dbReference>
<reference evidence="5 7" key="1">
    <citation type="submission" date="2015-02" db="EMBL/GenBank/DDBJ databases">
        <authorList>
            <person name="Chooi Y.-H."/>
        </authorList>
    </citation>
    <scope>NUCLEOTIDE SEQUENCE [LARGE SCALE GENOMIC DNA]</scope>
    <source>
        <strain evidence="5">E3</strain>
    </source>
</reference>
<keyword evidence="1" id="KW-0813">Transport</keyword>
<dbReference type="Proteomes" id="UP000039324">
    <property type="component" value="Unassembled WGS sequence"/>
</dbReference>
<feature type="domain" description="Vps41 beta-propeller" evidence="4">
    <location>
        <begin position="17"/>
        <end position="233"/>
    </location>
</feature>
<dbReference type="InterPro" id="IPR057780">
    <property type="entry name" value="Beta-prop_Vps41"/>
</dbReference>
<dbReference type="InterPro" id="IPR036322">
    <property type="entry name" value="WD40_repeat_dom_sf"/>
</dbReference>
<dbReference type="PANTHER" id="PTHR12616">
    <property type="entry name" value="VACUOLAR PROTEIN SORTING VPS41"/>
    <property type="match status" value="1"/>
</dbReference>
<name>A0A0G4J3Y8_PLABS</name>
<evidence type="ECO:0000259" key="4">
    <source>
        <dbReference type="Pfam" id="PF23411"/>
    </source>
</evidence>
<keyword evidence="7" id="KW-1185">Reference proteome</keyword>
<dbReference type="GO" id="GO:0005770">
    <property type="term" value="C:late endosome"/>
    <property type="evidence" value="ECO:0007669"/>
    <property type="project" value="TreeGrafter"/>
</dbReference>
<dbReference type="InterPro" id="IPR045111">
    <property type="entry name" value="Vps41/Vps8"/>
</dbReference>
<dbReference type="Gene3D" id="2.130.10.10">
    <property type="entry name" value="YVTN repeat-like/Quinoprotein amine dehydrogenase"/>
    <property type="match status" value="1"/>
</dbReference>
<evidence type="ECO:0000256" key="3">
    <source>
        <dbReference type="PROSITE-ProRule" id="PRU01006"/>
    </source>
</evidence>
<reference evidence="6 8" key="2">
    <citation type="submission" date="2018-03" db="EMBL/GenBank/DDBJ databases">
        <authorList>
            <person name="Fogelqvist J."/>
        </authorList>
    </citation>
    <scope>NUCLEOTIDE SEQUENCE [LARGE SCALE GENOMIC DNA]</scope>
</reference>
<dbReference type="EMBL" id="OVEO01000001">
    <property type="protein sequence ID" value="SPQ93731.1"/>
    <property type="molecule type" value="Genomic_DNA"/>
</dbReference>
<dbReference type="AlphaFoldDB" id="A0A0G4J3Y8"/>
<dbReference type="InterPro" id="IPR000547">
    <property type="entry name" value="Clathrin_H-chain/VPS_repeat"/>
</dbReference>
<proteinExistence type="predicted"/>
<evidence type="ECO:0000256" key="1">
    <source>
        <dbReference type="ARBA" id="ARBA00022448"/>
    </source>
</evidence>
<evidence type="ECO:0000313" key="8">
    <source>
        <dbReference type="Proteomes" id="UP000290189"/>
    </source>
</evidence>
<dbReference type="GO" id="GO:0006623">
    <property type="term" value="P:protein targeting to vacuole"/>
    <property type="evidence" value="ECO:0007669"/>
    <property type="project" value="InterPro"/>
</dbReference>
<protein>
    <recommendedName>
        <fullName evidence="4">Vps41 beta-propeller domain-containing protein</fullName>
    </recommendedName>
</protein>
<keyword evidence="2" id="KW-0653">Protein transport</keyword>
<dbReference type="PANTHER" id="PTHR12616:SF1">
    <property type="entry name" value="VACUOLAR PROTEIN SORTING-ASSOCIATED PROTEIN 41 HOMOLOG"/>
    <property type="match status" value="1"/>
</dbReference>
<dbReference type="Pfam" id="PF23411">
    <property type="entry name" value="Beta-prop_Vps41"/>
    <property type="match status" value="1"/>
</dbReference>
<evidence type="ECO:0000313" key="7">
    <source>
        <dbReference type="Proteomes" id="UP000039324"/>
    </source>
</evidence>
<dbReference type="GO" id="GO:0016236">
    <property type="term" value="P:macroautophagy"/>
    <property type="evidence" value="ECO:0007669"/>
    <property type="project" value="TreeGrafter"/>
</dbReference>
<evidence type="ECO:0000256" key="2">
    <source>
        <dbReference type="ARBA" id="ARBA00022927"/>
    </source>
</evidence>
<dbReference type="SUPFAM" id="SSF50978">
    <property type="entry name" value="WD40 repeat-like"/>
    <property type="match status" value="1"/>
</dbReference>
<dbReference type="STRING" id="37360.A0A0G4J3Y8"/>
<keyword evidence="6" id="KW-0496">Mitochondrion</keyword>
<dbReference type="Pfam" id="PF23556">
    <property type="entry name" value="TPR_Vps41"/>
    <property type="match status" value="1"/>
</dbReference>
<dbReference type="OMA" id="WHELAGN"/>
<geneLocation type="mitochondrion" evidence="6"/>
<dbReference type="SMART" id="SM00299">
    <property type="entry name" value="CLH"/>
    <property type="match status" value="1"/>
</dbReference>
<dbReference type="PROSITE" id="PS50236">
    <property type="entry name" value="CHCR"/>
    <property type="match status" value="1"/>
</dbReference>
<dbReference type="InterPro" id="IPR015943">
    <property type="entry name" value="WD40/YVTN_repeat-like_dom_sf"/>
</dbReference>
<gene>
    <name evidence="5" type="ORF">PBRA_008927</name>
    <name evidence="6" type="ORF">PLBR_LOCUS946</name>
</gene>
<dbReference type="OrthoDB" id="244107at2759"/>
<accession>A0A0G4J3Y8</accession>